<dbReference type="AlphaFoldDB" id="A0A6A7N950"/>
<gene>
    <name evidence="1" type="ORF">GEV02_24925</name>
</gene>
<sequence length="191" mass="21273">MARSADLIKALRDVVERDKKSSNSIIGNFLTKAALTGGWESWLQVEFAAQVLETIKFTAFSREQAYPVEAKGAGKKYDLCFIGASGGVPIYAELKTQRTSAYLATLDDFDGDILKIQSFDADWKSNNMLFAAAILTARADDVVQLDKLRKKDMTRYRFAHYDNDGWTVDDSNNSIPPAVKGKLVMVVWCNT</sequence>
<evidence type="ECO:0000313" key="1">
    <source>
        <dbReference type="EMBL" id="MQA41392.1"/>
    </source>
</evidence>
<keyword evidence="2" id="KW-1185">Reference proteome</keyword>
<accession>A0A6A7N950</accession>
<reference evidence="1 2" key="1">
    <citation type="submission" date="2019-10" db="EMBL/GenBank/DDBJ databases">
        <title>Two novel species isolated from a subtropical stream in China.</title>
        <authorList>
            <person name="Lu H."/>
        </authorList>
    </citation>
    <scope>NUCLEOTIDE SEQUENCE [LARGE SCALE GENOMIC DNA]</scope>
    <source>
        <strain evidence="1 2">FT29W</strain>
    </source>
</reference>
<dbReference type="RefSeq" id="WP_152840638.1">
    <property type="nucleotide sequence ID" value="NZ_WHUG01000013.1"/>
</dbReference>
<organism evidence="1 2">
    <name type="scientific">Rugamonas aquatica</name>
    <dbReference type="NCBI Taxonomy" id="2743357"/>
    <lineage>
        <taxon>Bacteria</taxon>
        <taxon>Pseudomonadati</taxon>
        <taxon>Pseudomonadota</taxon>
        <taxon>Betaproteobacteria</taxon>
        <taxon>Burkholderiales</taxon>
        <taxon>Oxalobacteraceae</taxon>
        <taxon>Telluria group</taxon>
        <taxon>Rugamonas</taxon>
    </lineage>
</organism>
<protein>
    <submittedName>
        <fullName evidence="1">Uncharacterized protein</fullName>
    </submittedName>
</protein>
<evidence type="ECO:0000313" key="2">
    <source>
        <dbReference type="Proteomes" id="UP000440498"/>
    </source>
</evidence>
<dbReference type="EMBL" id="WHUG01000013">
    <property type="protein sequence ID" value="MQA41392.1"/>
    <property type="molecule type" value="Genomic_DNA"/>
</dbReference>
<name>A0A6A7N950_9BURK</name>
<dbReference type="Proteomes" id="UP000440498">
    <property type="component" value="Unassembled WGS sequence"/>
</dbReference>
<proteinExistence type="predicted"/>
<comment type="caution">
    <text evidence="1">The sequence shown here is derived from an EMBL/GenBank/DDBJ whole genome shotgun (WGS) entry which is preliminary data.</text>
</comment>